<proteinExistence type="predicted"/>
<comment type="caution">
    <text evidence="1">The sequence shown here is derived from an EMBL/GenBank/DDBJ whole genome shotgun (WGS) entry which is preliminary data.</text>
</comment>
<keyword evidence="2" id="KW-1185">Reference proteome</keyword>
<reference evidence="1" key="1">
    <citation type="submission" date="2022-06" db="EMBL/GenBank/DDBJ databases">
        <title>Phylogenomic reconstructions and comparative analyses of Kickxellomycotina fungi.</title>
        <authorList>
            <person name="Reynolds N.K."/>
            <person name="Stajich J.E."/>
            <person name="Barry K."/>
            <person name="Grigoriev I.V."/>
            <person name="Crous P."/>
            <person name="Smith M.E."/>
        </authorList>
    </citation>
    <scope>NUCLEOTIDE SEQUENCE</scope>
    <source>
        <strain evidence="1">RSA 2271</strain>
    </source>
</reference>
<evidence type="ECO:0000313" key="2">
    <source>
        <dbReference type="Proteomes" id="UP001145114"/>
    </source>
</evidence>
<protein>
    <submittedName>
        <fullName evidence="1">Positive regulation of extent of heterochromatin assembly</fullName>
    </submittedName>
</protein>
<gene>
    <name evidence="1" type="primary">HP1A</name>
    <name evidence="1" type="ORF">EV182_008318</name>
</gene>
<organism evidence="1 2">
    <name type="scientific">Spiromyces aspiralis</name>
    <dbReference type="NCBI Taxonomy" id="68401"/>
    <lineage>
        <taxon>Eukaryota</taxon>
        <taxon>Fungi</taxon>
        <taxon>Fungi incertae sedis</taxon>
        <taxon>Zoopagomycota</taxon>
        <taxon>Kickxellomycotina</taxon>
        <taxon>Kickxellomycetes</taxon>
        <taxon>Kickxellales</taxon>
        <taxon>Kickxellaceae</taxon>
        <taxon>Spiromyces</taxon>
    </lineage>
</organism>
<dbReference type="Proteomes" id="UP001145114">
    <property type="component" value="Unassembled WGS sequence"/>
</dbReference>
<dbReference type="EMBL" id="JAMZIH010009359">
    <property type="protein sequence ID" value="KAJ1670272.1"/>
    <property type="molecule type" value="Genomic_DNA"/>
</dbReference>
<evidence type="ECO:0000313" key="1">
    <source>
        <dbReference type="EMBL" id="KAJ1670272.1"/>
    </source>
</evidence>
<accession>A0ACC1HA00</accession>
<feature type="non-terminal residue" evidence="1">
    <location>
        <position position="231"/>
    </location>
</feature>
<sequence length="231" mass="26456">QEDRDSEVDVVGESEAEEEYDVKRIIGKRVSSSEGVQYFIEWSGYPLSDSTWEEVENLRCPAAVIEFEVQLQQERKNNQPTEWFEDEGLVVMLQDARRLYKGVNVFNSYDEKGNLQPERKQRPGDLRKLTLRGGKPIKILDSIKDTNGRRFHLLKWQSGDKCWASVDRLPVPSRLIQNYEHKKFREERSKLIAHVLARKPSTLVRSKAGVDGGGALPVAHPEIDAVPQKAN</sequence>
<feature type="non-terminal residue" evidence="1">
    <location>
        <position position="1"/>
    </location>
</feature>
<name>A0ACC1HA00_9FUNG</name>